<comment type="caution">
    <text evidence="3">The sequence shown here is derived from an EMBL/GenBank/DDBJ whole genome shotgun (WGS) entry which is preliminary data.</text>
</comment>
<dbReference type="InterPro" id="IPR002559">
    <property type="entry name" value="Transposase_11"/>
</dbReference>
<evidence type="ECO:0000313" key="3">
    <source>
        <dbReference type="EMBL" id="TCB57163.1"/>
    </source>
</evidence>
<sequence length="77" mass="9242">LREKIENTRTKANIPKKSNSKSSNEHMDWYLYKIRHLVENLFARLKQFRGVATRYDKLKQNYENSVALACIFIWLPL</sequence>
<proteinExistence type="predicted"/>
<feature type="region of interest" description="Disordered" evidence="1">
    <location>
        <begin position="1"/>
        <end position="23"/>
    </location>
</feature>
<evidence type="ECO:0000259" key="2">
    <source>
        <dbReference type="Pfam" id="PF01609"/>
    </source>
</evidence>
<feature type="domain" description="Transposase IS4-like" evidence="2">
    <location>
        <begin position="17"/>
        <end position="71"/>
    </location>
</feature>
<protein>
    <submittedName>
        <fullName evidence="3">IS5/IS1182 family transposase</fullName>
    </submittedName>
</protein>
<gene>
    <name evidence="3" type="ORF">E0H85_13260</name>
</gene>
<evidence type="ECO:0000313" key="4">
    <source>
        <dbReference type="Proteomes" id="UP000291380"/>
    </source>
</evidence>
<dbReference type="Pfam" id="PF01609">
    <property type="entry name" value="DDE_Tnp_1"/>
    <property type="match status" value="1"/>
</dbReference>
<organism evidence="3 4">
    <name type="scientific">Acinetobacter terrae</name>
    <dbReference type="NCBI Taxonomy" id="2731247"/>
    <lineage>
        <taxon>Bacteria</taxon>
        <taxon>Pseudomonadati</taxon>
        <taxon>Pseudomonadota</taxon>
        <taxon>Gammaproteobacteria</taxon>
        <taxon>Moraxellales</taxon>
        <taxon>Moraxellaceae</taxon>
        <taxon>Acinetobacter</taxon>
        <taxon>Acinetobacter Taxon 24</taxon>
    </lineage>
</organism>
<dbReference type="AlphaFoldDB" id="A0A4R0EJE3"/>
<dbReference type="GO" id="GO:0004803">
    <property type="term" value="F:transposase activity"/>
    <property type="evidence" value="ECO:0007669"/>
    <property type="project" value="InterPro"/>
</dbReference>
<dbReference type="RefSeq" id="WP_165493771.1">
    <property type="nucleotide sequence ID" value="NZ_SJOA01000019.1"/>
</dbReference>
<name>A0A4R0EJE3_9GAMM</name>
<dbReference type="GO" id="GO:0006313">
    <property type="term" value="P:DNA transposition"/>
    <property type="evidence" value="ECO:0007669"/>
    <property type="project" value="InterPro"/>
</dbReference>
<dbReference type="EMBL" id="SJOA01000019">
    <property type="protein sequence ID" value="TCB57163.1"/>
    <property type="molecule type" value="Genomic_DNA"/>
</dbReference>
<evidence type="ECO:0000256" key="1">
    <source>
        <dbReference type="SAM" id="MobiDB-lite"/>
    </source>
</evidence>
<dbReference type="Proteomes" id="UP000291380">
    <property type="component" value="Unassembled WGS sequence"/>
</dbReference>
<accession>A0A4R0EJE3</accession>
<dbReference type="GO" id="GO:0003677">
    <property type="term" value="F:DNA binding"/>
    <property type="evidence" value="ECO:0007669"/>
    <property type="project" value="InterPro"/>
</dbReference>
<feature type="non-terminal residue" evidence="3">
    <location>
        <position position="1"/>
    </location>
</feature>
<reference evidence="3 4" key="1">
    <citation type="submission" date="2019-02" db="EMBL/GenBank/DDBJ databases">
        <title>High diversity of culturable Acinetobacter species in natural soil and water ecosystems.</title>
        <authorList>
            <person name="Radolfova-Krizova L."/>
            <person name="Nemec A."/>
        </authorList>
    </citation>
    <scope>NUCLEOTIDE SEQUENCE [LARGE SCALE GENOMIC DNA]</scope>
    <source>
        <strain evidence="3 4">ANC 4281</strain>
    </source>
</reference>